<reference evidence="2" key="1">
    <citation type="submission" date="2014-06" db="EMBL/GenBank/DDBJ databases">
        <authorList>
            <person name="Le Roux Frederique"/>
        </authorList>
    </citation>
    <scope>NUCLEOTIDE SEQUENCE [LARGE SCALE GENOMIC DNA]</scope>
    <source>
        <strain evidence="2">J5-5</strain>
    </source>
</reference>
<organism evidence="1 2">
    <name type="scientific">Vibrio crassostreae</name>
    <dbReference type="NCBI Taxonomy" id="246167"/>
    <lineage>
        <taxon>Bacteria</taxon>
        <taxon>Pseudomonadati</taxon>
        <taxon>Pseudomonadota</taxon>
        <taxon>Gammaproteobacteria</taxon>
        <taxon>Vibrionales</taxon>
        <taxon>Vibrionaceae</taxon>
        <taxon>Vibrio</taxon>
    </lineage>
</organism>
<name>A0A822N2J3_9VIBR</name>
<accession>A0A822N2J3</accession>
<evidence type="ECO:0000313" key="2">
    <source>
        <dbReference type="Proteomes" id="UP000049495"/>
    </source>
</evidence>
<proteinExistence type="predicted"/>
<dbReference type="EMBL" id="CCJV01000094">
    <property type="protein sequence ID" value="CDT49510.1"/>
    <property type="molecule type" value="Genomic_DNA"/>
</dbReference>
<protein>
    <submittedName>
        <fullName evidence="1">Uncharacterized protein</fullName>
    </submittedName>
</protein>
<gene>
    <name evidence="1" type="ORF">VCR5J5_340051</name>
</gene>
<sequence length="77" mass="8562">MPCWLSETASLLAGDLVDTSERDASELESERTADRLVVVRVCPERILSMPAIVKPFSSKMGTCTVNIDQGFEYFSNF</sequence>
<dbReference type="AlphaFoldDB" id="A0A822N2J3"/>
<comment type="caution">
    <text evidence="1">The sequence shown here is derived from an EMBL/GenBank/DDBJ whole genome shotgun (WGS) entry which is preliminary data.</text>
</comment>
<evidence type="ECO:0000313" key="1">
    <source>
        <dbReference type="EMBL" id="CDT49510.1"/>
    </source>
</evidence>
<dbReference type="Proteomes" id="UP000049495">
    <property type="component" value="Unassembled WGS sequence"/>
</dbReference>